<proteinExistence type="predicted"/>
<reference evidence="1 2" key="2">
    <citation type="journal article" date="2016" name="Int. J. Syst. Evol. Microbiol.">
        <title>Lutibacter profundi sp. nov., isolated from a deep-sea hydrothermal system on the Arctic Mid-Ocean Ridge and emended description of the genus Lutibacter.</title>
        <authorList>
            <person name="Le Moine Bauer S."/>
            <person name="Roalkvam I."/>
            <person name="Steen I.H."/>
            <person name="Dahle H."/>
        </authorList>
    </citation>
    <scope>NUCLEOTIDE SEQUENCE [LARGE SCALE GENOMIC DNA]</scope>
    <source>
        <strain evidence="1 2">LP1</strain>
    </source>
</reference>
<sequence>MVFNENKEIIGTSNVIGEIYLEKNNKLTDKIFIESIFYEKKEIVINKVEDNSIILLKPKVNLLDEVEIDYKKKYIVLTAYYRIYNSRDDVLVSFVDAEVKYIIKKNSIQKKVLNFRIFDVASKDEKINPYWVDKLKKTSLFETLNSKFHLIKDEEKGVINIVGKKNNKVYGTIKPDFNNINNKSNIVIDITNETDKIIGTAREEYNNEELLKTTIKDLKYWSRINIRTVTPKYIKIDSTLKGTKKMFNKREIFIQSLEYVSKEEYKKLKKKGYKDTSVSHYTKEFWKNLEIFTPLDPLIEKQLNEILVERK</sequence>
<keyword evidence="2" id="KW-1185">Reference proteome</keyword>
<accession>A0A109RP63</accession>
<dbReference type="KEGG" id="lut:Lupro_11635"/>
<dbReference type="EMBL" id="CP013355">
    <property type="protein sequence ID" value="AMC11876.1"/>
    <property type="molecule type" value="Genomic_DNA"/>
</dbReference>
<name>A0A109RP63_9FLAO</name>
<dbReference type="AlphaFoldDB" id="A0A109RP63"/>
<protein>
    <submittedName>
        <fullName evidence="1">Uncharacterized protein</fullName>
    </submittedName>
</protein>
<dbReference type="Proteomes" id="UP000059672">
    <property type="component" value="Chromosome"/>
</dbReference>
<reference evidence="2" key="1">
    <citation type="submission" date="2015-12" db="EMBL/GenBank/DDBJ databases">
        <title>Complete genome sequence of Lutibacter profundus strain LP1.</title>
        <authorList>
            <person name="Wissuwa J."/>
            <person name="Le Moine Bauer S."/>
            <person name="Stokke R."/>
            <person name="Dahle H."/>
            <person name="Steen I.H."/>
        </authorList>
    </citation>
    <scope>NUCLEOTIDE SEQUENCE [LARGE SCALE GENOMIC DNA]</scope>
    <source>
        <strain evidence="2">LP1</strain>
    </source>
</reference>
<gene>
    <name evidence="1" type="ORF">Lupro_11635</name>
</gene>
<evidence type="ECO:0000313" key="2">
    <source>
        <dbReference type="Proteomes" id="UP000059672"/>
    </source>
</evidence>
<organism evidence="1 2">
    <name type="scientific">Lutibacter profundi</name>
    <dbReference type="NCBI Taxonomy" id="1622118"/>
    <lineage>
        <taxon>Bacteria</taxon>
        <taxon>Pseudomonadati</taxon>
        <taxon>Bacteroidota</taxon>
        <taxon>Flavobacteriia</taxon>
        <taxon>Flavobacteriales</taxon>
        <taxon>Flavobacteriaceae</taxon>
        <taxon>Lutibacter</taxon>
    </lineage>
</organism>
<evidence type="ECO:0000313" key="1">
    <source>
        <dbReference type="EMBL" id="AMC11876.1"/>
    </source>
</evidence>